<protein>
    <recommendedName>
        <fullName evidence="3">FBD domain-containing protein</fullName>
    </recommendedName>
</protein>
<dbReference type="EnsemblPlants" id="Solyc12g040450.2.1">
    <property type="protein sequence ID" value="Solyc12g040450.2.1"/>
    <property type="gene ID" value="Solyc12g040450.2"/>
</dbReference>
<sequence length="82" mass="9416">MIEKLSIHESQLLTQLEIVGPLCSNLKILEIGDCYDCDFIKIHNVNFVSFKYIGSRSFFIKVQQSQTACVETLGRTRRCFPT</sequence>
<evidence type="ECO:0000313" key="1">
    <source>
        <dbReference type="EnsemblPlants" id="Solyc12g040450.2.1"/>
    </source>
</evidence>
<dbReference type="Proteomes" id="UP000004994">
    <property type="component" value="Chromosome 12"/>
</dbReference>
<dbReference type="PaxDb" id="4081-Solyc12g040450.1.1"/>
<dbReference type="AlphaFoldDB" id="A0A3Q7J848"/>
<proteinExistence type="predicted"/>
<reference evidence="1" key="1">
    <citation type="journal article" date="2012" name="Nature">
        <title>The tomato genome sequence provides insights into fleshy fruit evolution.</title>
        <authorList>
            <consortium name="Tomato Genome Consortium"/>
        </authorList>
    </citation>
    <scope>NUCLEOTIDE SEQUENCE [LARGE SCALE GENOMIC DNA]</scope>
    <source>
        <strain evidence="1">cv. Heinz 1706</strain>
    </source>
</reference>
<dbReference type="Gramene" id="Solyc12g040450.2.1">
    <property type="protein sequence ID" value="Solyc12g040450.2.1"/>
    <property type="gene ID" value="Solyc12g040450.2"/>
</dbReference>
<reference evidence="1" key="2">
    <citation type="submission" date="2019-01" db="UniProtKB">
        <authorList>
            <consortium name="EnsemblPlants"/>
        </authorList>
    </citation>
    <scope>IDENTIFICATION</scope>
    <source>
        <strain evidence="1">cv. Heinz 1706</strain>
    </source>
</reference>
<accession>A0A3Q7J848</accession>
<dbReference type="InParanoid" id="A0A3Q7J848"/>
<evidence type="ECO:0008006" key="3">
    <source>
        <dbReference type="Google" id="ProtNLM"/>
    </source>
</evidence>
<name>A0A3Q7J848_SOLLC</name>
<keyword evidence="2" id="KW-1185">Reference proteome</keyword>
<organism evidence="1">
    <name type="scientific">Solanum lycopersicum</name>
    <name type="common">Tomato</name>
    <name type="synonym">Lycopersicon esculentum</name>
    <dbReference type="NCBI Taxonomy" id="4081"/>
    <lineage>
        <taxon>Eukaryota</taxon>
        <taxon>Viridiplantae</taxon>
        <taxon>Streptophyta</taxon>
        <taxon>Embryophyta</taxon>
        <taxon>Tracheophyta</taxon>
        <taxon>Spermatophyta</taxon>
        <taxon>Magnoliopsida</taxon>
        <taxon>eudicotyledons</taxon>
        <taxon>Gunneridae</taxon>
        <taxon>Pentapetalae</taxon>
        <taxon>asterids</taxon>
        <taxon>lamiids</taxon>
        <taxon>Solanales</taxon>
        <taxon>Solanaceae</taxon>
        <taxon>Solanoideae</taxon>
        <taxon>Solaneae</taxon>
        <taxon>Solanum</taxon>
        <taxon>Solanum subgen. Lycopersicon</taxon>
    </lineage>
</organism>
<evidence type="ECO:0000313" key="2">
    <source>
        <dbReference type="Proteomes" id="UP000004994"/>
    </source>
</evidence>